<dbReference type="InterPro" id="IPR036514">
    <property type="entry name" value="SGNH_hydro_sf"/>
</dbReference>
<evidence type="ECO:0000256" key="4">
    <source>
        <dbReference type="ARBA" id="ARBA00023180"/>
    </source>
</evidence>
<evidence type="ECO:0000313" key="6">
    <source>
        <dbReference type="EMBL" id="KAJ4972543.1"/>
    </source>
</evidence>
<keyword evidence="2 5" id="KW-0732">Signal</keyword>
<dbReference type="InterPro" id="IPR035669">
    <property type="entry name" value="SGNH_plant_lipase-like"/>
</dbReference>
<dbReference type="AlphaFoldDB" id="A0A9Q0KKW2"/>
<sequence length="381" mass="41897">MESYTGFLSQVTLTIFLISLSLDSYSATPTTFDRIYAFGDSYTDTGNTKSSTGPTTFRHVSNLPYGTTFFKKPTNRYSDGRLVIDFVTETLSLPYLPPYLDRINAGTSHGVNFAVAGSTAIDHDFFVRHNVSLDSTPESLLTQLVWFNQLLEDQGCGGGNISVSDDCRAAFDDTLFWIGEIGVNDYAYLVGSLVPTGMITRLAIDSVTRFLQELLKKGAKYMVVQGLPSAGCLALAMTFAPINDRDGIGCVGSVNLVARMHNSQLKAKLQYLRKQYPHAFIVYADYSSAYYEVMKDTRKYGFQEPFKVCCGSGGGPYNFNLLATCGSPPASRACSNPNQFINWDGVHLTEAMYRVVADLFIHAGYCHPPFSAMLRSKSLGT</sequence>
<dbReference type="CDD" id="cd01837">
    <property type="entry name" value="SGNH_plant_lipase_like"/>
    <property type="match status" value="1"/>
</dbReference>
<reference evidence="6" key="1">
    <citation type="journal article" date="2023" name="Plant J.">
        <title>The genome of the king protea, Protea cynaroides.</title>
        <authorList>
            <person name="Chang J."/>
            <person name="Duong T.A."/>
            <person name="Schoeman C."/>
            <person name="Ma X."/>
            <person name="Roodt D."/>
            <person name="Barker N."/>
            <person name="Li Z."/>
            <person name="Van de Peer Y."/>
            <person name="Mizrachi E."/>
        </authorList>
    </citation>
    <scope>NUCLEOTIDE SEQUENCE</scope>
    <source>
        <tissue evidence="6">Young leaves</tissue>
    </source>
</reference>
<dbReference type="GO" id="GO:0016788">
    <property type="term" value="F:hydrolase activity, acting on ester bonds"/>
    <property type="evidence" value="ECO:0007669"/>
    <property type="project" value="InterPro"/>
</dbReference>
<accession>A0A9Q0KKW2</accession>
<comment type="caution">
    <text evidence="6">The sequence shown here is derived from an EMBL/GenBank/DDBJ whole genome shotgun (WGS) entry which is preliminary data.</text>
</comment>
<keyword evidence="7" id="KW-1185">Reference proteome</keyword>
<keyword evidence="4" id="KW-0325">Glycoprotein</keyword>
<evidence type="ECO:0000313" key="7">
    <source>
        <dbReference type="Proteomes" id="UP001141806"/>
    </source>
</evidence>
<dbReference type="Proteomes" id="UP001141806">
    <property type="component" value="Unassembled WGS sequence"/>
</dbReference>
<evidence type="ECO:0000256" key="3">
    <source>
        <dbReference type="ARBA" id="ARBA00022801"/>
    </source>
</evidence>
<organism evidence="6 7">
    <name type="scientific">Protea cynaroides</name>
    <dbReference type="NCBI Taxonomy" id="273540"/>
    <lineage>
        <taxon>Eukaryota</taxon>
        <taxon>Viridiplantae</taxon>
        <taxon>Streptophyta</taxon>
        <taxon>Embryophyta</taxon>
        <taxon>Tracheophyta</taxon>
        <taxon>Spermatophyta</taxon>
        <taxon>Magnoliopsida</taxon>
        <taxon>Proteales</taxon>
        <taxon>Proteaceae</taxon>
        <taxon>Protea</taxon>
    </lineage>
</organism>
<dbReference type="PANTHER" id="PTHR22835">
    <property type="entry name" value="ZINC FINGER FYVE DOMAIN CONTAINING PROTEIN"/>
    <property type="match status" value="1"/>
</dbReference>
<proteinExistence type="inferred from homology"/>
<feature type="signal peptide" evidence="5">
    <location>
        <begin position="1"/>
        <end position="27"/>
    </location>
</feature>
<dbReference type="EMBL" id="JAMYWD010000004">
    <property type="protein sequence ID" value="KAJ4972543.1"/>
    <property type="molecule type" value="Genomic_DNA"/>
</dbReference>
<keyword evidence="3" id="KW-0378">Hydrolase</keyword>
<dbReference type="PANTHER" id="PTHR22835:SF557">
    <property type="entry name" value="LIPASE_HYDROLASE FAMILY PROTEIN, PUTATIVE, EXPRESSED-RELATED"/>
    <property type="match status" value="1"/>
</dbReference>
<dbReference type="SUPFAM" id="SSF52266">
    <property type="entry name" value="SGNH hydrolase"/>
    <property type="match status" value="1"/>
</dbReference>
<dbReference type="Gene3D" id="3.40.50.1110">
    <property type="entry name" value="SGNH hydrolase"/>
    <property type="match status" value="1"/>
</dbReference>
<gene>
    <name evidence="6" type="ORF">NE237_005717</name>
</gene>
<protein>
    <submittedName>
        <fullName evidence="6">Uncharacterized protein</fullName>
    </submittedName>
</protein>
<evidence type="ECO:0000256" key="1">
    <source>
        <dbReference type="ARBA" id="ARBA00008668"/>
    </source>
</evidence>
<dbReference type="Pfam" id="PF00657">
    <property type="entry name" value="Lipase_GDSL"/>
    <property type="match status" value="1"/>
</dbReference>
<evidence type="ECO:0000256" key="2">
    <source>
        <dbReference type="ARBA" id="ARBA00022729"/>
    </source>
</evidence>
<dbReference type="InterPro" id="IPR001087">
    <property type="entry name" value="GDSL"/>
</dbReference>
<dbReference type="OrthoDB" id="1600564at2759"/>
<feature type="chain" id="PRO_5040217419" evidence="5">
    <location>
        <begin position="28"/>
        <end position="381"/>
    </location>
</feature>
<evidence type="ECO:0000256" key="5">
    <source>
        <dbReference type="SAM" id="SignalP"/>
    </source>
</evidence>
<name>A0A9Q0KKW2_9MAGN</name>
<comment type="similarity">
    <text evidence="1">Belongs to the 'GDSL' lipolytic enzyme family.</text>
</comment>